<gene>
    <name evidence="1" type="ORF">GlitD10_1827</name>
</gene>
<dbReference type="InterPro" id="IPR038402">
    <property type="entry name" value="PvuII_sf"/>
</dbReference>
<dbReference type="Proteomes" id="UP000180235">
    <property type="component" value="Chromosome"/>
</dbReference>
<protein>
    <submittedName>
        <fullName evidence="1">Uncharacterized protein</fullName>
    </submittedName>
</protein>
<dbReference type="AlphaFoldDB" id="A0A1J0ADZ7"/>
<name>A0A1J0ADZ7_9CYAN</name>
<organism evidence="1 2">
    <name type="scientific">Gloeomargarita lithophora Alchichica-D10</name>
    <dbReference type="NCBI Taxonomy" id="1188229"/>
    <lineage>
        <taxon>Bacteria</taxon>
        <taxon>Bacillati</taxon>
        <taxon>Cyanobacteriota</taxon>
        <taxon>Cyanophyceae</taxon>
        <taxon>Gloeomargaritales</taxon>
        <taxon>Gloeomargaritaceae</taxon>
        <taxon>Gloeomargarita</taxon>
    </lineage>
</organism>
<dbReference type="RefSeq" id="WP_071454639.1">
    <property type="nucleotide sequence ID" value="NZ_CP017675.1"/>
</dbReference>
<accession>A0A1J0ADZ7</accession>
<reference evidence="1 2" key="1">
    <citation type="submission" date="2016-10" db="EMBL/GenBank/DDBJ databases">
        <title>Description of Gloeomargarita lithophora gen. nov., sp. nov., a thylakoid-bearing basal-branching cyanobacterium with intracellular carbonates, and proposal for Gloeomargaritales ord. nov.</title>
        <authorList>
            <person name="Moreira D."/>
            <person name="Tavera R."/>
            <person name="Benzerara K."/>
            <person name="Skouri-Panet F."/>
            <person name="Couradeau E."/>
            <person name="Gerard E."/>
            <person name="Loussert C."/>
            <person name="Novelo E."/>
            <person name="Zivanovic Y."/>
            <person name="Lopez-Garcia P."/>
        </authorList>
    </citation>
    <scope>NUCLEOTIDE SEQUENCE [LARGE SCALE GENOMIC DNA]</scope>
    <source>
        <strain evidence="1 2">D10</strain>
    </source>
</reference>
<dbReference type="EMBL" id="CP017675">
    <property type="protein sequence ID" value="APB34153.1"/>
    <property type="molecule type" value="Genomic_DNA"/>
</dbReference>
<evidence type="ECO:0000313" key="2">
    <source>
        <dbReference type="Proteomes" id="UP000180235"/>
    </source>
</evidence>
<dbReference type="OrthoDB" id="3078254at2"/>
<dbReference type="Gene3D" id="3.40.210.10">
    <property type="entry name" value="PVUII Endonuclease, subunit A"/>
    <property type="match status" value="1"/>
</dbReference>
<keyword evidence="2" id="KW-1185">Reference proteome</keyword>
<sequence length="163" mass="18741">MASDIYKKIIKLVLEAAKIARTVGIQNILQPGLVKEMIIADHLGHQLIITKRDADACSLEDPSILYEYLSCKEGGTGQFDRMFKEPDDKRQESLNRIRRNAKVFFAVFYAHEQTKAKVIYELEPEVVVQETERQLDASRNAISHVGFTESWVKRNGRVVYEDR</sequence>
<proteinExistence type="predicted"/>
<evidence type="ECO:0000313" key="1">
    <source>
        <dbReference type="EMBL" id="APB34153.1"/>
    </source>
</evidence>
<dbReference type="KEGG" id="glt:GlitD10_1827"/>